<dbReference type="InterPro" id="IPR036163">
    <property type="entry name" value="HMA_dom_sf"/>
</dbReference>
<comment type="catalytic activity">
    <reaction evidence="18">
        <text>Cd(2+)(in) + ATP + H2O = Cd(2+)(out) + ADP + phosphate + H(+)</text>
        <dbReference type="Rhea" id="RHEA:12132"/>
        <dbReference type="ChEBI" id="CHEBI:15377"/>
        <dbReference type="ChEBI" id="CHEBI:15378"/>
        <dbReference type="ChEBI" id="CHEBI:30616"/>
        <dbReference type="ChEBI" id="CHEBI:43474"/>
        <dbReference type="ChEBI" id="CHEBI:48775"/>
        <dbReference type="ChEBI" id="CHEBI:456216"/>
        <dbReference type="EC" id="7.2.2.21"/>
    </reaction>
</comment>
<feature type="transmembrane region" description="Helical" evidence="19">
    <location>
        <begin position="427"/>
        <end position="448"/>
    </location>
</feature>
<dbReference type="InterPro" id="IPR017969">
    <property type="entry name" value="Heavy-metal-associated_CS"/>
</dbReference>
<evidence type="ECO:0000256" key="19">
    <source>
        <dbReference type="RuleBase" id="RU362081"/>
    </source>
</evidence>
<evidence type="ECO:0000256" key="8">
    <source>
        <dbReference type="ARBA" id="ARBA00022723"/>
    </source>
</evidence>
<dbReference type="InterPro" id="IPR018303">
    <property type="entry name" value="ATPase_P-typ_P_site"/>
</dbReference>
<dbReference type="RefSeq" id="WP_111925482.1">
    <property type="nucleotide sequence ID" value="NZ_JAMAYK010000001.1"/>
</dbReference>
<dbReference type="InterPro" id="IPR001757">
    <property type="entry name" value="P_typ_ATPase"/>
</dbReference>
<dbReference type="GO" id="GO:0005886">
    <property type="term" value="C:plasma membrane"/>
    <property type="evidence" value="ECO:0007669"/>
    <property type="project" value="UniProtKB-SubCell"/>
</dbReference>
<evidence type="ECO:0000256" key="2">
    <source>
        <dbReference type="ARBA" id="ARBA00006024"/>
    </source>
</evidence>
<dbReference type="PANTHER" id="PTHR48085:SF5">
    <property type="entry name" value="CADMIUM_ZINC-TRANSPORTING ATPASE HMA4-RELATED"/>
    <property type="match status" value="1"/>
</dbReference>
<feature type="transmembrane region" description="Helical" evidence="19">
    <location>
        <begin position="170"/>
        <end position="189"/>
    </location>
</feature>
<dbReference type="GO" id="GO:0008551">
    <property type="term" value="F:P-type cadmium transporter activity"/>
    <property type="evidence" value="ECO:0007669"/>
    <property type="project" value="UniProtKB-EC"/>
</dbReference>
<evidence type="ECO:0000256" key="10">
    <source>
        <dbReference type="ARBA" id="ARBA00022833"/>
    </source>
</evidence>
<dbReference type="InterPro" id="IPR059000">
    <property type="entry name" value="ATPase_P-type_domA"/>
</dbReference>
<evidence type="ECO:0000256" key="6">
    <source>
        <dbReference type="ARBA" id="ARBA00022553"/>
    </source>
</evidence>
<feature type="domain" description="HMA" evidence="20">
    <location>
        <begin position="83"/>
        <end position="152"/>
    </location>
</feature>
<dbReference type="GO" id="GO:0005524">
    <property type="term" value="F:ATP binding"/>
    <property type="evidence" value="ECO:0007669"/>
    <property type="project" value="UniProtKB-UniRule"/>
</dbReference>
<dbReference type="PRINTS" id="PR00119">
    <property type="entry name" value="CATATPASE"/>
</dbReference>
<keyword evidence="11 19" id="KW-0067">ATP-binding</keyword>
<keyword evidence="12" id="KW-0460">Magnesium</keyword>
<comment type="similarity">
    <text evidence="2 19">Belongs to the cation transport ATPase (P-type) (TC 3.A.3) family. Type IB subfamily.</text>
</comment>
<dbReference type="Gene3D" id="3.40.50.1000">
    <property type="entry name" value="HAD superfamily/HAD-like"/>
    <property type="match status" value="1"/>
</dbReference>
<evidence type="ECO:0000259" key="20">
    <source>
        <dbReference type="PROSITE" id="PS50846"/>
    </source>
</evidence>
<dbReference type="AlphaFoldDB" id="A0AAX1QFM8"/>
<dbReference type="SUPFAM" id="SSF56784">
    <property type="entry name" value="HAD-like"/>
    <property type="match status" value="1"/>
</dbReference>
<evidence type="ECO:0000256" key="5">
    <source>
        <dbReference type="ARBA" id="ARBA00022539"/>
    </source>
</evidence>
<evidence type="ECO:0000256" key="3">
    <source>
        <dbReference type="ARBA" id="ARBA00022448"/>
    </source>
</evidence>
<keyword evidence="5" id="KW-0104">Cadmium</keyword>
<keyword evidence="13" id="KW-1278">Translocase</keyword>
<reference evidence="21 22" key="1">
    <citation type="submission" date="2016-03" db="EMBL/GenBank/DDBJ databases">
        <title>Comparison of Bacillus endophyticus and B. anthracis characteristics using whole genome sequence analysis and microbiological techniques.</title>
        <authorList>
            <person name="Lekota K.E."/>
            <person name="Mafofo J."/>
            <person name="Rees J."/>
            <person name="Muchadeyi F.C."/>
            <person name="Madoroba E."/>
            <person name="Van Heerden H."/>
        </authorList>
    </citation>
    <scope>NUCLEOTIDE SEQUENCE [LARGE SCALE GENOMIC DNA]</scope>
    <source>
        <strain evidence="21 22">3631_10C</strain>
    </source>
</reference>
<dbReference type="InterPro" id="IPR008250">
    <property type="entry name" value="ATPase_P-typ_transduc_dom_A_sf"/>
</dbReference>
<dbReference type="PRINTS" id="PR00941">
    <property type="entry name" value="CDATPASE"/>
</dbReference>
<dbReference type="InterPro" id="IPR023214">
    <property type="entry name" value="HAD_sf"/>
</dbReference>
<evidence type="ECO:0000256" key="11">
    <source>
        <dbReference type="ARBA" id="ARBA00022840"/>
    </source>
</evidence>
<dbReference type="InterPro" id="IPR006121">
    <property type="entry name" value="HMA_dom"/>
</dbReference>
<evidence type="ECO:0000256" key="13">
    <source>
        <dbReference type="ARBA" id="ARBA00022967"/>
    </source>
</evidence>
<dbReference type="NCBIfam" id="TIGR01512">
    <property type="entry name" value="ATPase-IB2_Cd"/>
    <property type="match status" value="1"/>
</dbReference>
<keyword evidence="15" id="KW-0406">Ion transport</keyword>
<keyword evidence="16 19" id="KW-0472">Membrane</keyword>
<dbReference type="EMBL" id="LVYK01000001">
    <property type="protein sequence ID" value="RAS82085.1"/>
    <property type="molecule type" value="Genomic_DNA"/>
</dbReference>
<evidence type="ECO:0000256" key="12">
    <source>
        <dbReference type="ARBA" id="ARBA00022842"/>
    </source>
</evidence>
<dbReference type="FunFam" id="2.70.150.10:FF:000002">
    <property type="entry name" value="Copper-transporting ATPase 1, putative"/>
    <property type="match status" value="1"/>
</dbReference>
<feature type="transmembrane region" description="Helical" evidence="19">
    <location>
        <begin position="395"/>
        <end position="415"/>
    </location>
</feature>
<dbReference type="InterPro" id="IPR023299">
    <property type="entry name" value="ATPase_P-typ_cyto_dom_N"/>
</dbReference>
<dbReference type="Pfam" id="PF00702">
    <property type="entry name" value="Hydrolase"/>
    <property type="match status" value="1"/>
</dbReference>
<dbReference type="Proteomes" id="UP000250174">
    <property type="component" value="Unassembled WGS sequence"/>
</dbReference>
<keyword evidence="4 19" id="KW-1003">Cell membrane</keyword>
<feature type="transmembrane region" description="Helical" evidence="19">
    <location>
        <begin position="732"/>
        <end position="751"/>
    </location>
</feature>
<dbReference type="FunFam" id="3.40.1110.10:FF:000066">
    <property type="entry name" value="Cadmium-translocating P-type ATPase"/>
    <property type="match status" value="1"/>
</dbReference>
<dbReference type="InterPro" id="IPR051014">
    <property type="entry name" value="Cation_Transport_ATPase_IB"/>
</dbReference>
<keyword evidence="3" id="KW-0813">Transport</keyword>
<evidence type="ECO:0000313" key="22">
    <source>
        <dbReference type="Proteomes" id="UP000250174"/>
    </source>
</evidence>
<dbReference type="PROSITE" id="PS50846">
    <property type="entry name" value="HMA_2"/>
    <property type="match status" value="2"/>
</dbReference>
<dbReference type="GO" id="GO:0016463">
    <property type="term" value="F:P-type zinc transporter activity"/>
    <property type="evidence" value="ECO:0007669"/>
    <property type="project" value="UniProtKB-EC"/>
</dbReference>
<keyword evidence="7 19" id="KW-0812">Transmembrane</keyword>
<sequence length="777" mass="85662">MEDRRERVKRELLLEGLDCANCAMKIENGVKALEGIDRCTVNFATKMLTFDVEMNEEEKALESVKKKVHSLDSHIKIKEKGIETHTLYLHGLDCAHCAGKIESEIGKIPAVQKASVDFVSKMLHITLVSEASWNREKEEVIQRINKIESGITVEEEEDASKEKDKHGHSILWRLGAGVLLTGIAMFASLPFPFEFALFLIAYAIAGGDVVYRAVRNIIRGRVFDEHFLMTIATIGAFLIGEYAEGVAVMLFYQTGEWFQSLAVNRSRKSISEMMNIRPDYANLKESEGIKKVSPEEVKQGDIIVVKPGEKIPLDGMILNGISSVDTSALTGESLPREVEKGSEVLSGFVNKQGLLEITVTKEYGESTVSKILDLVQNASSRKAPTENFITKFARYYTPIVVIIAFLLAFLPPLLFAEATLADWTYRALVFLVISCPCALVVSIPLTFFGGIGAASRRGILVKGGNYLEALNDVRYVVFDKTGTLTEGVFEVVHVHAEKNFTKEQVIYYAAYAEQHSNHPIAESVKKAYNGKVNEGLITSYSEKAGHGIEAVIDEERVLAGNEKLMNLYSISYSRASEYGTIIYVAVNNHYAGYLVISDKIKQDAKEALKALKRLGIKKTMMLTGDQKSVGENVGKQLGIDEVYAELLPQHKVEKVEELDKLKEKAEKLIFVGDGLNDTPVLARADVGVAMGGLGSDAAIEAADIVIMTDEPSKIAEAISLAKRTRKIVWQNITFALGVKAIFLLLGAFGIATMWEAVFSDVGVTLLAVLNAMRILKR</sequence>
<dbReference type="PANTHER" id="PTHR48085">
    <property type="entry name" value="CADMIUM/ZINC-TRANSPORTING ATPASE HMA2-RELATED"/>
    <property type="match status" value="1"/>
</dbReference>
<evidence type="ECO:0000256" key="18">
    <source>
        <dbReference type="ARBA" id="ARBA00049338"/>
    </source>
</evidence>
<evidence type="ECO:0000256" key="7">
    <source>
        <dbReference type="ARBA" id="ARBA00022692"/>
    </source>
</evidence>
<keyword evidence="8 19" id="KW-0479">Metal-binding</keyword>
<feature type="domain" description="HMA" evidence="20">
    <location>
        <begin position="8"/>
        <end position="76"/>
    </location>
</feature>
<dbReference type="Pfam" id="PF00403">
    <property type="entry name" value="HMA"/>
    <property type="match status" value="2"/>
</dbReference>
<evidence type="ECO:0000256" key="1">
    <source>
        <dbReference type="ARBA" id="ARBA00004651"/>
    </source>
</evidence>
<name>A0AAX1QFM8_9BACI</name>
<keyword evidence="14 19" id="KW-1133">Transmembrane helix</keyword>
<dbReference type="Pfam" id="PF00122">
    <property type="entry name" value="E1-E2_ATPase"/>
    <property type="match status" value="1"/>
</dbReference>
<dbReference type="NCBIfam" id="TIGR01494">
    <property type="entry name" value="ATPase_P-type"/>
    <property type="match status" value="1"/>
</dbReference>
<evidence type="ECO:0000313" key="21">
    <source>
        <dbReference type="EMBL" id="RAS82085.1"/>
    </source>
</evidence>
<dbReference type="NCBIfam" id="TIGR01525">
    <property type="entry name" value="ATPase-IB_hvy"/>
    <property type="match status" value="1"/>
</dbReference>
<evidence type="ECO:0000256" key="9">
    <source>
        <dbReference type="ARBA" id="ARBA00022741"/>
    </source>
</evidence>
<dbReference type="InterPro" id="IPR027256">
    <property type="entry name" value="P-typ_ATPase_IB"/>
</dbReference>
<keyword evidence="9 19" id="KW-0547">Nucleotide-binding</keyword>
<comment type="subcellular location">
    <subcellularLocation>
        <location evidence="1">Cell membrane</location>
        <topology evidence="1">Multi-pass membrane protein</topology>
    </subcellularLocation>
</comment>
<dbReference type="GO" id="GO:0046872">
    <property type="term" value="F:metal ion binding"/>
    <property type="evidence" value="ECO:0007669"/>
    <property type="project" value="UniProtKB-KW"/>
</dbReference>
<feature type="transmembrane region" description="Helical" evidence="19">
    <location>
        <begin position="195"/>
        <end position="214"/>
    </location>
</feature>
<dbReference type="Gene3D" id="3.30.70.100">
    <property type="match status" value="2"/>
</dbReference>
<dbReference type="CDD" id="cd07548">
    <property type="entry name" value="P-type_ATPase-Cd_Zn_Co_like"/>
    <property type="match status" value="1"/>
</dbReference>
<organism evidence="21 22">
    <name type="scientific">Priestia endophytica</name>
    <dbReference type="NCBI Taxonomy" id="135735"/>
    <lineage>
        <taxon>Bacteria</taxon>
        <taxon>Bacillati</taxon>
        <taxon>Bacillota</taxon>
        <taxon>Bacilli</taxon>
        <taxon>Bacillales</taxon>
        <taxon>Bacillaceae</taxon>
        <taxon>Priestia</taxon>
    </lineage>
</organism>
<dbReference type="Gene3D" id="3.40.1110.10">
    <property type="entry name" value="Calcium-transporting ATPase, cytoplasmic domain N"/>
    <property type="match status" value="1"/>
</dbReference>
<protein>
    <submittedName>
        <fullName evidence="21">Cadmium-translocating P-type ATPase</fullName>
    </submittedName>
</protein>
<dbReference type="PROSITE" id="PS01047">
    <property type="entry name" value="HMA_1"/>
    <property type="match status" value="2"/>
</dbReference>
<evidence type="ECO:0000256" key="15">
    <source>
        <dbReference type="ARBA" id="ARBA00023065"/>
    </source>
</evidence>
<dbReference type="SUPFAM" id="SSF81665">
    <property type="entry name" value="Calcium ATPase, transmembrane domain M"/>
    <property type="match status" value="1"/>
</dbReference>
<dbReference type="InterPro" id="IPR036412">
    <property type="entry name" value="HAD-like_sf"/>
</dbReference>
<evidence type="ECO:0000256" key="17">
    <source>
        <dbReference type="ARBA" id="ARBA00047308"/>
    </source>
</evidence>
<proteinExistence type="inferred from homology"/>
<keyword evidence="10" id="KW-0862">Zinc</keyword>
<accession>A0AAX1QFM8</accession>
<keyword evidence="6" id="KW-0597">Phosphoprotein</keyword>
<evidence type="ECO:0000256" key="16">
    <source>
        <dbReference type="ARBA" id="ARBA00023136"/>
    </source>
</evidence>
<gene>
    <name evidence="21" type="ORF">A3864_00835</name>
</gene>
<comment type="catalytic activity">
    <reaction evidence="17">
        <text>Zn(2+)(in) + ATP + H2O = Zn(2+)(out) + ADP + phosphate + H(+)</text>
        <dbReference type="Rhea" id="RHEA:20621"/>
        <dbReference type="ChEBI" id="CHEBI:15377"/>
        <dbReference type="ChEBI" id="CHEBI:15378"/>
        <dbReference type="ChEBI" id="CHEBI:29105"/>
        <dbReference type="ChEBI" id="CHEBI:30616"/>
        <dbReference type="ChEBI" id="CHEBI:43474"/>
        <dbReference type="ChEBI" id="CHEBI:456216"/>
        <dbReference type="EC" id="7.2.2.12"/>
    </reaction>
</comment>
<dbReference type="CDD" id="cd00371">
    <property type="entry name" value="HMA"/>
    <property type="match status" value="2"/>
</dbReference>
<dbReference type="Gene3D" id="2.70.150.10">
    <property type="entry name" value="Calcium-transporting ATPase, cytoplasmic transduction domain A"/>
    <property type="match status" value="1"/>
</dbReference>
<dbReference type="PROSITE" id="PS00154">
    <property type="entry name" value="ATPASE_E1_E2"/>
    <property type="match status" value="1"/>
</dbReference>
<dbReference type="SUPFAM" id="SSF81653">
    <property type="entry name" value="Calcium ATPase, transduction domain A"/>
    <property type="match status" value="1"/>
</dbReference>
<comment type="caution">
    <text evidence="21">The sequence shown here is derived from an EMBL/GenBank/DDBJ whole genome shotgun (WGS) entry which is preliminary data.</text>
</comment>
<dbReference type="SUPFAM" id="SSF55008">
    <property type="entry name" value="HMA, heavy metal-associated domain"/>
    <property type="match status" value="2"/>
</dbReference>
<dbReference type="GO" id="GO:0016887">
    <property type="term" value="F:ATP hydrolysis activity"/>
    <property type="evidence" value="ECO:0007669"/>
    <property type="project" value="InterPro"/>
</dbReference>
<evidence type="ECO:0000256" key="4">
    <source>
        <dbReference type="ARBA" id="ARBA00022475"/>
    </source>
</evidence>
<evidence type="ECO:0000256" key="14">
    <source>
        <dbReference type="ARBA" id="ARBA00022989"/>
    </source>
</evidence>
<dbReference type="InterPro" id="IPR023298">
    <property type="entry name" value="ATPase_P-typ_TM_dom_sf"/>
</dbReference>